<dbReference type="InterPro" id="IPR000884">
    <property type="entry name" value="TSP1_rpt"/>
</dbReference>
<dbReference type="SUPFAM" id="SSF57414">
    <property type="entry name" value="Hairpin loop containing domain-like"/>
    <property type="match status" value="2"/>
</dbReference>
<name>F1KWX7_ASCSU</name>
<feature type="chain" id="PRO_5003265693" description="Apple domain-containing protein" evidence="2">
    <location>
        <begin position="21"/>
        <end position="723"/>
    </location>
</feature>
<evidence type="ECO:0000256" key="1">
    <source>
        <dbReference type="SAM" id="MobiDB-lite"/>
    </source>
</evidence>
<dbReference type="CDD" id="cd01099">
    <property type="entry name" value="PAN_AP_HGF"/>
    <property type="match status" value="1"/>
</dbReference>
<feature type="compositionally biased region" description="Basic residues" evidence="1">
    <location>
        <begin position="483"/>
        <end position="508"/>
    </location>
</feature>
<feature type="compositionally biased region" description="Basic residues" evidence="1">
    <location>
        <begin position="242"/>
        <end position="257"/>
    </location>
</feature>
<feature type="region of interest" description="Disordered" evidence="1">
    <location>
        <begin position="234"/>
        <end position="551"/>
    </location>
</feature>
<evidence type="ECO:0000313" key="4">
    <source>
        <dbReference type="EMBL" id="ADY42381.1"/>
    </source>
</evidence>
<dbReference type="PANTHER" id="PTHR47327:SF4">
    <property type="entry name" value="APPLE DOMAIN-CONTAINING PROTEIN-RELATED"/>
    <property type="match status" value="1"/>
</dbReference>
<evidence type="ECO:0000256" key="2">
    <source>
        <dbReference type="SAM" id="SignalP"/>
    </source>
</evidence>
<dbReference type="Pfam" id="PF00024">
    <property type="entry name" value="PAN_1"/>
    <property type="match status" value="2"/>
</dbReference>
<dbReference type="PANTHER" id="PTHR47327">
    <property type="entry name" value="FI18240P1-RELATED"/>
    <property type="match status" value="1"/>
</dbReference>
<keyword evidence="2" id="KW-0732">Signal</keyword>
<feature type="compositionally biased region" description="Basic and acidic residues" evidence="1">
    <location>
        <begin position="294"/>
        <end position="309"/>
    </location>
</feature>
<dbReference type="PROSITE" id="PS50092">
    <property type="entry name" value="TSP1"/>
    <property type="match status" value="1"/>
</dbReference>
<dbReference type="EMBL" id="JI167257">
    <property type="protein sequence ID" value="ADY42381.1"/>
    <property type="molecule type" value="mRNA"/>
</dbReference>
<dbReference type="GO" id="GO:0009653">
    <property type="term" value="P:anatomical structure morphogenesis"/>
    <property type="evidence" value="ECO:0007669"/>
    <property type="project" value="TreeGrafter"/>
</dbReference>
<feature type="compositionally biased region" description="Acidic residues" evidence="1">
    <location>
        <begin position="380"/>
        <end position="393"/>
    </location>
</feature>
<dbReference type="InterPro" id="IPR003609">
    <property type="entry name" value="Pan_app"/>
</dbReference>
<feature type="compositionally biased region" description="Polar residues" evidence="1">
    <location>
        <begin position="258"/>
        <end position="275"/>
    </location>
</feature>
<reference evidence="4" key="1">
    <citation type="journal article" date="2011" name="Genome Res.">
        <title>Deep small RNA sequencing from the nematode Ascaris reveals conservation, functional diversification, and novel developmental profiles.</title>
        <authorList>
            <person name="Wang J."/>
            <person name="Czech B."/>
            <person name="Crunk A."/>
            <person name="Wallace A."/>
            <person name="Mitreva M."/>
            <person name="Hannon G.J."/>
            <person name="Davis R.E."/>
        </authorList>
    </citation>
    <scope>NUCLEOTIDE SEQUENCE</scope>
</reference>
<accession>F1KWX7</accession>
<dbReference type="Gene3D" id="3.50.4.10">
    <property type="entry name" value="Hepatocyte Growth Factor"/>
    <property type="match status" value="2"/>
</dbReference>
<feature type="compositionally biased region" description="Basic and acidic residues" evidence="1">
    <location>
        <begin position="318"/>
        <end position="347"/>
    </location>
</feature>
<dbReference type="InterPro" id="IPR052774">
    <property type="entry name" value="Celegans_DevNeuronal_Protein"/>
</dbReference>
<feature type="compositionally biased region" description="Low complexity" evidence="1">
    <location>
        <begin position="276"/>
        <end position="287"/>
    </location>
</feature>
<feature type="domain" description="Apple" evidence="3">
    <location>
        <begin position="140"/>
        <end position="221"/>
    </location>
</feature>
<dbReference type="PROSITE" id="PS50948">
    <property type="entry name" value="PAN"/>
    <property type="match status" value="2"/>
</dbReference>
<feature type="compositionally biased region" description="Basic and acidic residues" evidence="1">
    <location>
        <begin position="394"/>
        <end position="434"/>
    </location>
</feature>
<feature type="domain" description="Apple" evidence="3">
    <location>
        <begin position="43"/>
        <end position="131"/>
    </location>
</feature>
<protein>
    <recommendedName>
        <fullName evidence="3">Apple domain-containing protein</fullName>
    </recommendedName>
</protein>
<sequence>MPFMKMLLLIFSYILIRVIAKSDESSTESIHSRTDTSSGGAICENRVSAFFVVDNRRPVSGNSLTYEDVNEDDCIKMCSENRDNKGRSILCASFTYDHAFFTCTIYRSKSLPDGDLETEAAIGKRFFEKFCIDEELPVECADSQFLRADQSVIIGYAKNVSIVESLEECATQCLKERFPCKSAMYFYEEGECITNTESALTKPSSFAREESDKVIYFHSGCNIVLERQKLLDTATETAESKPKKKKTGAKKAKKNRRTTVTSSPTTIEATIESSEATTQPQDTTTDAVGSATLEADRVISDGDSHRNAEEGTPAITSKIDEDAVDKNDKKQSKEDVEKSNEKEISREKAKKVRERKVKMSGEEKQPLRIESATDVSEVAALDDVDVDSEEEEQEDRKKESKGKKEESEDNGDKKMHEAEGKKQENEEEKQESGKKKAKSSSKGGRCSQGDESLNEDVSETKQAKEYNNHPRALSTTDDEHKKDTHKKSKNSTSKRRPHSNRKAHKKLTKIVQVDPAALPAEQRREEVGANEVTLKRKAKARGVAQKSSRKLKIKSLAQADEENGYFSQWSEWTPCLSSGERKVRRRKCLDLRKCVGALMEVDKCPENISKQRENRSQVKTIVSAGPVGPEMSSSSRARHEIDSGLPPSIMPSHLPAKKSGSRSTAIHNASDDIWSPWLGICQEFASGQPCKNHEVIGFESRECIAKDPTKCIGPFFRYCTLPC</sequence>
<organism evidence="4">
    <name type="scientific">Ascaris suum</name>
    <name type="common">Pig roundworm</name>
    <name type="synonym">Ascaris lumbricoides</name>
    <dbReference type="NCBI Taxonomy" id="6253"/>
    <lineage>
        <taxon>Eukaryota</taxon>
        <taxon>Metazoa</taxon>
        <taxon>Ecdysozoa</taxon>
        <taxon>Nematoda</taxon>
        <taxon>Chromadorea</taxon>
        <taxon>Rhabditida</taxon>
        <taxon>Spirurina</taxon>
        <taxon>Ascaridomorpha</taxon>
        <taxon>Ascaridoidea</taxon>
        <taxon>Ascarididae</taxon>
        <taxon>Ascaris</taxon>
    </lineage>
</organism>
<feature type="compositionally biased region" description="Basic and acidic residues" evidence="1">
    <location>
        <begin position="357"/>
        <end position="367"/>
    </location>
</feature>
<dbReference type="AlphaFoldDB" id="F1KWX7"/>
<dbReference type="SMART" id="SM00473">
    <property type="entry name" value="PAN_AP"/>
    <property type="match status" value="2"/>
</dbReference>
<feature type="compositionally biased region" description="Basic and acidic residues" evidence="1">
    <location>
        <begin position="458"/>
        <end position="468"/>
    </location>
</feature>
<feature type="signal peptide" evidence="2">
    <location>
        <begin position="1"/>
        <end position="20"/>
    </location>
</feature>
<proteinExistence type="evidence at transcript level"/>
<evidence type="ECO:0000259" key="3">
    <source>
        <dbReference type="PROSITE" id="PS50948"/>
    </source>
</evidence>